<dbReference type="AlphaFoldDB" id="A0A1G7XDV2"/>
<proteinExistence type="predicted"/>
<dbReference type="Proteomes" id="UP000198967">
    <property type="component" value="Unassembled WGS sequence"/>
</dbReference>
<keyword evidence="1" id="KW-1133">Transmembrane helix</keyword>
<keyword evidence="3" id="KW-1185">Reference proteome</keyword>
<dbReference type="EMBL" id="FNBE01000015">
    <property type="protein sequence ID" value="SDG82389.1"/>
    <property type="molecule type" value="Genomic_DNA"/>
</dbReference>
<keyword evidence="1" id="KW-0472">Membrane</keyword>
<evidence type="ECO:0000313" key="2">
    <source>
        <dbReference type="EMBL" id="SDG82389.1"/>
    </source>
</evidence>
<gene>
    <name evidence="2" type="ORF">SAMN05216377_115168</name>
</gene>
<protein>
    <submittedName>
        <fullName evidence="2">Uncharacterized protein</fullName>
    </submittedName>
</protein>
<feature type="transmembrane region" description="Helical" evidence="1">
    <location>
        <begin position="20"/>
        <end position="49"/>
    </location>
</feature>
<organism evidence="2 3">
    <name type="scientific">Pseudonocardia oroxyli</name>
    <dbReference type="NCBI Taxonomy" id="366584"/>
    <lineage>
        <taxon>Bacteria</taxon>
        <taxon>Bacillati</taxon>
        <taxon>Actinomycetota</taxon>
        <taxon>Actinomycetes</taxon>
        <taxon>Pseudonocardiales</taxon>
        <taxon>Pseudonocardiaceae</taxon>
        <taxon>Pseudonocardia</taxon>
    </lineage>
</organism>
<dbReference type="RefSeq" id="WP_093088308.1">
    <property type="nucleotide sequence ID" value="NZ_FNBE01000015.1"/>
</dbReference>
<evidence type="ECO:0000313" key="3">
    <source>
        <dbReference type="Proteomes" id="UP000198967"/>
    </source>
</evidence>
<name>A0A1G7XDV2_PSEOR</name>
<accession>A0A1G7XDV2</accession>
<keyword evidence="1" id="KW-0812">Transmembrane</keyword>
<sequence length="248" mass="26443">MDNRDEESNKGVEDARLDVAVGAIALAAGFAAAPLGPGAVAVAGATAPAMKLSARLVKRARSRRKGRRAWALERAAEILDTGIDIFDERTAEDAVRLELLARVLEAAERTPLDQKVIALARVLADGFRDGGSGHEALVLAAALADLEAPHVIVLRHLAAYPLPPKELWKPEASEDPIGWEAWQLARAAPQVEDLLDGLLSVLSGHGLVRRLGDSTWAGLVAMTQYRVTPLGQRCLLLLGQEVSKPVAD</sequence>
<evidence type="ECO:0000256" key="1">
    <source>
        <dbReference type="SAM" id="Phobius"/>
    </source>
</evidence>
<reference evidence="2 3" key="1">
    <citation type="submission" date="2016-10" db="EMBL/GenBank/DDBJ databases">
        <authorList>
            <person name="de Groot N.N."/>
        </authorList>
    </citation>
    <scope>NUCLEOTIDE SEQUENCE [LARGE SCALE GENOMIC DNA]</scope>
    <source>
        <strain evidence="2 3">CGMCC 4.3143</strain>
    </source>
</reference>